<dbReference type="EMBL" id="SMMG02000005">
    <property type="protein sequence ID" value="KAA3474273.1"/>
    <property type="molecule type" value="Genomic_DNA"/>
</dbReference>
<accession>A0A5B6VYW5</accession>
<organism evidence="1 2">
    <name type="scientific">Gossypium australe</name>
    <dbReference type="NCBI Taxonomy" id="47621"/>
    <lineage>
        <taxon>Eukaryota</taxon>
        <taxon>Viridiplantae</taxon>
        <taxon>Streptophyta</taxon>
        <taxon>Embryophyta</taxon>
        <taxon>Tracheophyta</taxon>
        <taxon>Spermatophyta</taxon>
        <taxon>Magnoliopsida</taxon>
        <taxon>eudicotyledons</taxon>
        <taxon>Gunneridae</taxon>
        <taxon>Pentapetalae</taxon>
        <taxon>rosids</taxon>
        <taxon>malvids</taxon>
        <taxon>Malvales</taxon>
        <taxon>Malvaceae</taxon>
        <taxon>Malvoideae</taxon>
        <taxon>Gossypium</taxon>
    </lineage>
</organism>
<reference evidence="2" key="1">
    <citation type="journal article" date="2019" name="Plant Biotechnol. J.">
        <title>Genome sequencing of the Australian wild diploid species Gossypium australe highlights disease resistance and delayed gland morphogenesis.</title>
        <authorList>
            <person name="Cai Y."/>
            <person name="Cai X."/>
            <person name="Wang Q."/>
            <person name="Wang P."/>
            <person name="Zhang Y."/>
            <person name="Cai C."/>
            <person name="Xu Y."/>
            <person name="Wang K."/>
            <person name="Zhou Z."/>
            <person name="Wang C."/>
            <person name="Geng S."/>
            <person name="Li B."/>
            <person name="Dong Q."/>
            <person name="Hou Y."/>
            <person name="Wang H."/>
            <person name="Ai P."/>
            <person name="Liu Z."/>
            <person name="Yi F."/>
            <person name="Sun M."/>
            <person name="An G."/>
            <person name="Cheng J."/>
            <person name="Zhang Y."/>
            <person name="Shi Q."/>
            <person name="Xie Y."/>
            <person name="Shi X."/>
            <person name="Chang Y."/>
            <person name="Huang F."/>
            <person name="Chen Y."/>
            <person name="Hong S."/>
            <person name="Mi L."/>
            <person name="Sun Q."/>
            <person name="Zhang L."/>
            <person name="Zhou B."/>
            <person name="Peng R."/>
            <person name="Zhang X."/>
            <person name="Liu F."/>
        </authorList>
    </citation>
    <scope>NUCLEOTIDE SEQUENCE [LARGE SCALE GENOMIC DNA]</scope>
    <source>
        <strain evidence="2">cv. PA1801</strain>
    </source>
</reference>
<proteinExistence type="predicted"/>
<gene>
    <name evidence="1" type="ORF">EPI10_024574</name>
</gene>
<sequence>MLHVSIVSYSIPFNGRNVGPGLNYLIKQAKLWGDLHGSSVCRRGPSVLHLFQMTISSTFELLSTNVVQ</sequence>
<dbReference type="Proteomes" id="UP000325315">
    <property type="component" value="Unassembled WGS sequence"/>
</dbReference>
<comment type="caution">
    <text evidence="1">The sequence shown here is derived from an EMBL/GenBank/DDBJ whole genome shotgun (WGS) entry which is preliminary data.</text>
</comment>
<protein>
    <submittedName>
        <fullName evidence="1">Uncharacterized protein</fullName>
    </submittedName>
</protein>
<evidence type="ECO:0000313" key="1">
    <source>
        <dbReference type="EMBL" id="KAA3474273.1"/>
    </source>
</evidence>
<evidence type="ECO:0000313" key="2">
    <source>
        <dbReference type="Proteomes" id="UP000325315"/>
    </source>
</evidence>
<name>A0A5B6VYW5_9ROSI</name>
<dbReference type="AlphaFoldDB" id="A0A5B6VYW5"/>
<keyword evidence="2" id="KW-1185">Reference proteome</keyword>